<evidence type="ECO:0000313" key="3">
    <source>
        <dbReference type="Proteomes" id="UP001519345"/>
    </source>
</evidence>
<organism evidence="2 3">
    <name type="scientific">Virgibacillus natechei</name>
    <dbReference type="NCBI Taxonomy" id="1216297"/>
    <lineage>
        <taxon>Bacteria</taxon>
        <taxon>Bacillati</taxon>
        <taxon>Bacillota</taxon>
        <taxon>Bacilli</taxon>
        <taxon>Bacillales</taxon>
        <taxon>Bacillaceae</taxon>
        <taxon>Virgibacillus</taxon>
    </lineage>
</organism>
<accession>A0ABS4IC32</accession>
<dbReference type="Pfam" id="PF07552">
    <property type="entry name" value="Coat_X"/>
    <property type="match status" value="2"/>
</dbReference>
<comment type="caution">
    <text evidence="2">The sequence shown here is derived from an EMBL/GenBank/DDBJ whole genome shotgun (WGS) entry which is preliminary data.</text>
</comment>
<reference evidence="2 3" key="1">
    <citation type="submission" date="2021-03" db="EMBL/GenBank/DDBJ databases">
        <title>Genomic Encyclopedia of Type Strains, Phase IV (KMG-IV): sequencing the most valuable type-strain genomes for metagenomic binning, comparative biology and taxonomic classification.</title>
        <authorList>
            <person name="Goeker M."/>
        </authorList>
    </citation>
    <scope>NUCLEOTIDE SEQUENCE [LARGE SCALE GENOMIC DNA]</scope>
    <source>
        <strain evidence="2 3">DSM 25609</strain>
    </source>
</reference>
<protein>
    <submittedName>
        <fullName evidence="2">Spore coat protein X</fullName>
    </submittedName>
</protein>
<evidence type="ECO:0000313" key="2">
    <source>
        <dbReference type="EMBL" id="MBP1968460.1"/>
    </source>
</evidence>
<evidence type="ECO:0000259" key="1">
    <source>
        <dbReference type="Pfam" id="PF07552"/>
    </source>
</evidence>
<feature type="domain" description="Spore coat protein X/V" evidence="1">
    <location>
        <begin position="76"/>
        <end position="132"/>
    </location>
</feature>
<sequence length="197" mass="22299">MASYKPSKTNYPNRYLTLYYEGQKECCHDFKVRDCNKCSTDCETCKKQHHHDHDHASPSSRPLNQYETFTSNQDATVVQEADQYSFMEQESAEMIWVKESCNIKVDTTDTQVGVSLQAGLQLAITLVINLTVADSNQGEAVSQELVEYFNAEQVNKQKIFIYNSKDINISTTDTDLAVNVQALLQLLIALVVMIDVL</sequence>
<keyword evidence="3" id="KW-1185">Reference proteome</keyword>
<proteinExistence type="predicted"/>
<dbReference type="RefSeq" id="WP_209461687.1">
    <property type="nucleotide sequence ID" value="NZ_CP110224.1"/>
</dbReference>
<dbReference type="EMBL" id="JAGGKX010000002">
    <property type="protein sequence ID" value="MBP1968460.1"/>
    <property type="molecule type" value="Genomic_DNA"/>
</dbReference>
<keyword evidence="2" id="KW-0946">Virion</keyword>
<name>A0ABS4IC32_9BACI</name>
<gene>
    <name evidence="2" type="ORF">J2Z83_000552</name>
</gene>
<feature type="domain" description="Spore coat protein X/V" evidence="1">
    <location>
        <begin position="139"/>
        <end position="196"/>
    </location>
</feature>
<keyword evidence="2" id="KW-0167">Capsid protein</keyword>
<dbReference type="InterPro" id="IPR011428">
    <property type="entry name" value="Spore_coat_X/V"/>
</dbReference>
<dbReference type="Proteomes" id="UP001519345">
    <property type="component" value="Unassembled WGS sequence"/>
</dbReference>